<keyword evidence="14" id="KW-1185">Reference proteome</keyword>
<protein>
    <recommendedName>
        <fullName evidence="3">Protein arginine N-methyltransferase 2</fullName>
    </recommendedName>
    <alternativeName>
        <fullName evidence="9">Protein-arginine N5-methyltransferase</fullName>
    </alternativeName>
    <alternativeName>
        <fullName evidence="10">Type IV protein arginine N-methyltransferase</fullName>
    </alternativeName>
</protein>
<dbReference type="PIRSF" id="PIRSF038148">
    <property type="entry name" value="Arginine_N-mtfrase-2"/>
    <property type="match status" value="1"/>
</dbReference>
<accession>A0A1E3PE14</accession>
<dbReference type="InterPro" id="IPR026480">
    <property type="entry name" value="RMT2_dom"/>
</dbReference>
<evidence type="ECO:0000256" key="8">
    <source>
        <dbReference type="ARBA" id="ARBA00023242"/>
    </source>
</evidence>
<keyword evidence="8" id="KW-0539">Nucleus</keyword>
<dbReference type="AlphaFoldDB" id="A0A1E3PE14"/>
<sequence length="484" mass="54857">MPIYLNDQLLFCTNTIFVDTLEMENELFDLCSFTQKPVSKATYVTRLEEILRSDVPATITLKDIEMAQKIQAAMQTQLENEDNEAAIQQDEKRQKTQEVFDKVAVVEETLEPAESETVDGGDTGTTALHQIVTSMSPTPTDEELTVALAMIDKLFEWGAGWMMLDDNDETAGCIALRRQLPRVVYDKFVAAGVRSEIFLRRVTEDSAYSEVDESDIPNLVEEDQQQLEEQEVNHIEPVDDPKKTDGVEADNDAACYQDVYLDTPLEYTEHALVTKELGDGVMMDWEDEIMKRSANLLVSSLDDATRGPIVLNIGFGMGIIDGYLQSKKPYKQYISEAHPDVLKKLRADGWYEKPNVIILEGRWQDTLPKLLSEGVYFDGIYYDTFSETYQDLVDFFDPVVGLLAPTGIFSFFNGLGADRQICYDVYTQVVEVDLNEYGLNVTYDIINVDDMVKTKPEGEGVWGGIKRSYWKVDEFRLPKCTFMA</sequence>
<evidence type="ECO:0000256" key="7">
    <source>
        <dbReference type="ARBA" id="ARBA00022691"/>
    </source>
</evidence>
<feature type="coiled-coil region" evidence="11">
    <location>
        <begin position="64"/>
        <end position="98"/>
    </location>
</feature>
<evidence type="ECO:0000313" key="13">
    <source>
        <dbReference type="EMBL" id="ODQ63645.1"/>
    </source>
</evidence>
<name>A0A1E3PE14_9ASCO</name>
<comment type="subcellular location">
    <subcellularLocation>
        <location evidence="2">Cytoplasm</location>
    </subcellularLocation>
    <subcellularLocation>
        <location evidence="1">Nucleus</location>
    </subcellularLocation>
</comment>
<feature type="domain" description="RMT2" evidence="12">
    <location>
        <begin position="253"/>
        <end position="484"/>
    </location>
</feature>
<proteinExistence type="predicted"/>
<reference evidence="13 14" key="1">
    <citation type="journal article" date="2016" name="Proc. Natl. Acad. Sci. U.S.A.">
        <title>Comparative genomics of biotechnologically important yeasts.</title>
        <authorList>
            <person name="Riley R."/>
            <person name="Haridas S."/>
            <person name="Wolfe K.H."/>
            <person name="Lopes M.R."/>
            <person name="Hittinger C.T."/>
            <person name="Goeker M."/>
            <person name="Salamov A.A."/>
            <person name="Wisecaver J.H."/>
            <person name="Long T.M."/>
            <person name="Calvey C.H."/>
            <person name="Aerts A.L."/>
            <person name="Barry K.W."/>
            <person name="Choi C."/>
            <person name="Clum A."/>
            <person name="Coughlan A.Y."/>
            <person name="Deshpande S."/>
            <person name="Douglass A.P."/>
            <person name="Hanson S.J."/>
            <person name="Klenk H.-P."/>
            <person name="LaButti K.M."/>
            <person name="Lapidus A."/>
            <person name="Lindquist E.A."/>
            <person name="Lipzen A.M."/>
            <person name="Meier-Kolthoff J.P."/>
            <person name="Ohm R.A."/>
            <person name="Otillar R.P."/>
            <person name="Pangilinan J.L."/>
            <person name="Peng Y."/>
            <person name="Rokas A."/>
            <person name="Rosa C.A."/>
            <person name="Scheuner C."/>
            <person name="Sibirny A.A."/>
            <person name="Slot J.C."/>
            <person name="Stielow J.B."/>
            <person name="Sun H."/>
            <person name="Kurtzman C.P."/>
            <person name="Blackwell M."/>
            <person name="Grigoriev I.V."/>
            <person name="Jeffries T.W."/>
        </authorList>
    </citation>
    <scope>NUCLEOTIDE SEQUENCE [LARGE SCALE GENOMIC DNA]</scope>
    <source>
        <strain evidence="13 14">DSM 6958</strain>
    </source>
</reference>
<keyword evidence="7" id="KW-0949">S-adenosyl-L-methionine</keyword>
<evidence type="ECO:0000256" key="5">
    <source>
        <dbReference type="ARBA" id="ARBA00022603"/>
    </source>
</evidence>
<dbReference type="OrthoDB" id="19014at2759"/>
<keyword evidence="11" id="KW-0175">Coiled coil</keyword>
<dbReference type="InterPro" id="IPR051038">
    <property type="entry name" value="RMT2/GAMT_Mtase"/>
</dbReference>
<evidence type="ECO:0000256" key="6">
    <source>
        <dbReference type="ARBA" id="ARBA00022679"/>
    </source>
</evidence>
<dbReference type="FunFam" id="3.40.50.150:FF:000310">
    <property type="entry name" value="Arginine N-methyltransferase 2"/>
    <property type="match status" value="1"/>
</dbReference>
<gene>
    <name evidence="13" type="ORF">NADFUDRAFT_71861</name>
</gene>
<dbReference type="Proteomes" id="UP000095009">
    <property type="component" value="Unassembled WGS sequence"/>
</dbReference>
<dbReference type="GO" id="GO:0019702">
    <property type="term" value="F:protein arginine N5-methyltransferase activity"/>
    <property type="evidence" value="ECO:0007669"/>
    <property type="project" value="TreeGrafter"/>
</dbReference>
<evidence type="ECO:0000256" key="4">
    <source>
        <dbReference type="ARBA" id="ARBA00022490"/>
    </source>
</evidence>
<dbReference type="GO" id="GO:0005634">
    <property type="term" value="C:nucleus"/>
    <property type="evidence" value="ECO:0007669"/>
    <property type="project" value="UniProtKB-SubCell"/>
</dbReference>
<dbReference type="GO" id="GO:0032259">
    <property type="term" value="P:methylation"/>
    <property type="evidence" value="ECO:0007669"/>
    <property type="project" value="UniProtKB-KW"/>
</dbReference>
<evidence type="ECO:0000256" key="9">
    <source>
        <dbReference type="ARBA" id="ARBA00031001"/>
    </source>
</evidence>
<dbReference type="PANTHER" id="PTHR32379">
    <property type="entry name" value="GUANIDINOACETATE N-METHYLTRANSFERASE"/>
    <property type="match status" value="1"/>
</dbReference>
<dbReference type="PROSITE" id="PS51559">
    <property type="entry name" value="SAM_RMT2"/>
    <property type="match status" value="1"/>
</dbReference>
<evidence type="ECO:0000256" key="11">
    <source>
        <dbReference type="SAM" id="Coils"/>
    </source>
</evidence>
<keyword evidence="6 13" id="KW-0808">Transferase</keyword>
<dbReference type="EMBL" id="KV454414">
    <property type="protein sequence ID" value="ODQ63645.1"/>
    <property type="molecule type" value="Genomic_DNA"/>
</dbReference>
<evidence type="ECO:0000256" key="2">
    <source>
        <dbReference type="ARBA" id="ARBA00004496"/>
    </source>
</evidence>
<dbReference type="GO" id="GO:0005737">
    <property type="term" value="C:cytoplasm"/>
    <property type="evidence" value="ECO:0007669"/>
    <property type="project" value="UniProtKB-SubCell"/>
</dbReference>
<evidence type="ECO:0000256" key="3">
    <source>
        <dbReference type="ARBA" id="ARBA00018778"/>
    </source>
</evidence>
<evidence type="ECO:0000313" key="14">
    <source>
        <dbReference type="Proteomes" id="UP000095009"/>
    </source>
</evidence>
<evidence type="ECO:0000256" key="1">
    <source>
        <dbReference type="ARBA" id="ARBA00004123"/>
    </source>
</evidence>
<organism evidence="13 14">
    <name type="scientific">Nadsonia fulvescens var. elongata DSM 6958</name>
    <dbReference type="NCBI Taxonomy" id="857566"/>
    <lineage>
        <taxon>Eukaryota</taxon>
        <taxon>Fungi</taxon>
        <taxon>Dikarya</taxon>
        <taxon>Ascomycota</taxon>
        <taxon>Saccharomycotina</taxon>
        <taxon>Dipodascomycetes</taxon>
        <taxon>Dipodascales</taxon>
        <taxon>Dipodascales incertae sedis</taxon>
        <taxon>Nadsonia</taxon>
    </lineage>
</organism>
<dbReference type="SUPFAM" id="SSF53335">
    <property type="entry name" value="S-adenosyl-L-methionine-dependent methyltransferases"/>
    <property type="match status" value="1"/>
</dbReference>
<dbReference type="Gene3D" id="3.40.50.150">
    <property type="entry name" value="Vaccinia Virus protein VP39"/>
    <property type="match status" value="1"/>
</dbReference>
<evidence type="ECO:0000259" key="12">
    <source>
        <dbReference type="PROSITE" id="PS51559"/>
    </source>
</evidence>
<dbReference type="InterPro" id="IPR029063">
    <property type="entry name" value="SAM-dependent_MTases_sf"/>
</dbReference>
<keyword evidence="4" id="KW-0963">Cytoplasm</keyword>
<dbReference type="STRING" id="857566.A0A1E3PE14"/>
<dbReference type="InterPro" id="IPR017408">
    <property type="entry name" value="Arginine_N-MeTrfase_2"/>
</dbReference>
<keyword evidence="5 13" id="KW-0489">Methyltransferase</keyword>
<evidence type="ECO:0000256" key="10">
    <source>
        <dbReference type="ARBA" id="ARBA00031724"/>
    </source>
</evidence>
<dbReference type="PANTHER" id="PTHR32379:SF1">
    <property type="entry name" value="GUANIDINOACETATE N-METHYLTRANSFERASE"/>
    <property type="match status" value="1"/>
</dbReference>